<dbReference type="PANTHER" id="PTHR43182">
    <property type="entry name" value="COBALT-PRECORRIN-6B C(15)-METHYLTRANSFERASE (DECARBOXYLATING)"/>
    <property type="match status" value="1"/>
</dbReference>
<comment type="caution">
    <text evidence="7">The sequence shown here is derived from an EMBL/GenBank/DDBJ whole genome shotgun (WGS) entry which is preliminary data.</text>
</comment>
<name>A0A838ABU2_9PSEU</name>
<dbReference type="Proteomes" id="UP000582974">
    <property type="component" value="Unassembled WGS sequence"/>
</dbReference>
<dbReference type="PIRSF" id="PIRSF036428">
    <property type="entry name" value="CobL"/>
    <property type="match status" value="1"/>
</dbReference>
<dbReference type="Gene3D" id="3.40.50.150">
    <property type="entry name" value="Vaccinia Virus protein VP39"/>
    <property type="match status" value="1"/>
</dbReference>
<keyword evidence="2" id="KW-0169">Cobalamin biosynthesis</keyword>
<dbReference type="InterPro" id="IPR006365">
    <property type="entry name" value="Cbl_synth_CobL"/>
</dbReference>
<keyword evidence="8" id="KW-1185">Reference proteome</keyword>
<dbReference type="InterPro" id="IPR014777">
    <property type="entry name" value="4pyrrole_Mease_sub1"/>
</dbReference>
<dbReference type="Pfam" id="PF00590">
    <property type="entry name" value="TP_methylase"/>
    <property type="match status" value="1"/>
</dbReference>
<evidence type="ECO:0000256" key="5">
    <source>
        <dbReference type="ARBA" id="ARBA00022691"/>
    </source>
</evidence>
<evidence type="ECO:0000256" key="3">
    <source>
        <dbReference type="ARBA" id="ARBA00022603"/>
    </source>
</evidence>
<dbReference type="InterPro" id="IPR050714">
    <property type="entry name" value="Cobalamin_biosynth_MTase"/>
</dbReference>
<reference evidence="7 8" key="1">
    <citation type="submission" date="2020-07" db="EMBL/GenBank/DDBJ databases">
        <title>Genome of Haloechinothrix sp.</title>
        <authorList>
            <person name="Tang S.-K."/>
            <person name="Yang L."/>
            <person name="Zhu W.-Y."/>
        </authorList>
    </citation>
    <scope>NUCLEOTIDE SEQUENCE [LARGE SCALE GENOMIC DNA]</scope>
    <source>
        <strain evidence="7 8">YIM 98757</strain>
    </source>
</reference>
<dbReference type="InterPro" id="IPR029063">
    <property type="entry name" value="SAM-dependent_MTases_sf"/>
</dbReference>
<dbReference type="GO" id="GO:0008276">
    <property type="term" value="F:protein methyltransferase activity"/>
    <property type="evidence" value="ECO:0007669"/>
    <property type="project" value="InterPro"/>
</dbReference>
<dbReference type="SUPFAM" id="SSF53335">
    <property type="entry name" value="S-adenosyl-L-methionine-dependent methyltransferases"/>
    <property type="match status" value="1"/>
</dbReference>
<dbReference type="InterPro" id="IPR012818">
    <property type="entry name" value="CbiE"/>
</dbReference>
<dbReference type="RefSeq" id="WP_180893513.1">
    <property type="nucleotide sequence ID" value="NZ_JACCKD010000004.1"/>
</dbReference>
<gene>
    <name evidence="7" type="primary">cbiE</name>
    <name evidence="7" type="ORF">H0B56_14295</name>
</gene>
<dbReference type="PANTHER" id="PTHR43182:SF1">
    <property type="entry name" value="COBALT-PRECORRIN-7 C(5)-METHYLTRANSFERASE"/>
    <property type="match status" value="1"/>
</dbReference>
<dbReference type="InterPro" id="IPR035996">
    <property type="entry name" value="4pyrrol_Methylase_sf"/>
</dbReference>
<dbReference type="UniPathway" id="UPA00148"/>
<dbReference type="NCBIfam" id="TIGR02469">
    <property type="entry name" value="CbiT"/>
    <property type="match status" value="1"/>
</dbReference>
<dbReference type="InterPro" id="IPR000878">
    <property type="entry name" value="4pyrrol_Mease"/>
</dbReference>
<protein>
    <submittedName>
        <fullName evidence="7">Precorrin-6y C5,15-methyltransferase (Decarboxylating) subunit CbiE</fullName>
    </submittedName>
</protein>
<dbReference type="InterPro" id="IPR014008">
    <property type="entry name" value="Cbl_synth_MTase_CbiT"/>
</dbReference>
<feature type="domain" description="Tetrapyrrole methylase" evidence="6">
    <location>
        <begin position="12"/>
        <end position="198"/>
    </location>
</feature>
<sequence length="418" mass="43220">MPPANQPTNDVLTVVGIGADGWSGLTDGAREEIGACDVLFGGRRQLDLVPASVPATRVEWPSPLLPALDGLLAEHAGRRRCVLASGDPLLSGIATTLITRYGQAPVRVVPALSSVTLARARLGWSFEETEVISSVARSVDRVARALAPGRRLLVLSSTAGTPGEVAGLLADRGYGASTLTVLENLGADGERSYQGTARDWSHPPGADLNVVAVECAADAGTVPHATVAGLPDDAFEHDGQITKRDLRAAALARLAPMPGQLLWDIGAGAGSVAVEWCRAHPSNRALALERDPTRAARIERNAHLLGVPDLRVATEAAPDGLPADERPDAIFVGGGVSAPGMVPACVDTLAPGGRLVAHAVTVEAESALLAAYRDYGGELVRIGAEHATPLGGFTGWQPARTVTQYSLLVGEPGQHSSG</sequence>
<evidence type="ECO:0000313" key="8">
    <source>
        <dbReference type="Proteomes" id="UP000582974"/>
    </source>
</evidence>
<dbReference type="Gene3D" id="3.40.1010.10">
    <property type="entry name" value="Cobalt-precorrin-4 Transmethylase, Domain 1"/>
    <property type="match status" value="1"/>
</dbReference>
<dbReference type="GO" id="GO:0009236">
    <property type="term" value="P:cobalamin biosynthetic process"/>
    <property type="evidence" value="ECO:0007669"/>
    <property type="project" value="UniProtKB-UniPathway"/>
</dbReference>
<evidence type="ECO:0000256" key="4">
    <source>
        <dbReference type="ARBA" id="ARBA00022679"/>
    </source>
</evidence>
<organism evidence="7 8">
    <name type="scientific">Haloechinothrix aidingensis</name>
    <dbReference type="NCBI Taxonomy" id="2752311"/>
    <lineage>
        <taxon>Bacteria</taxon>
        <taxon>Bacillati</taxon>
        <taxon>Actinomycetota</taxon>
        <taxon>Actinomycetes</taxon>
        <taxon>Pseudonocardiales</taxon>
        <taxon>Pseudonocardiaceae</taxon>
        <taxon>Haloechinothrix</taxon>
    </lineage>
</organism>
<dbReference type="Gene3D" id="3.30.950.10">
    <property type="entry name" value="Methyltransferase, Cobalt-precorrin-4 Transmethylase, Domain 2"/>
    <property type="match status" value="1"/>
</dbReference>
<dbReference type="SUPFAM" id="SSF53790">
    <property type="entry name" value="Tetrapyrrole methylase"/>
    <property type="match status" value="1"/>
</dbReference>
<dbReference type="CDD" id="cd02440">
    <property type="entry name" value="AdoMet_MTases"/>
    <property type="match status" value="1"/>
</dbReference>
<proteinExistence type="predicted"/>
<dbReference type="GO" id="GO:0032259">
    <property type="term" value="P:methylation"/>
    <property type="evidence" value="ECO:0007669"/>
    <property type="project" value="UniProtKB-KW"/>
</dbReference>
<dbReference type="NCBIfam" id="TIGR02467">
    <property type="entry name" value="CbiE"/>
    <property type="match status" value="1"/>
</dbReference>
<keyword evidence="5" id="KW-0949">S-adenosyl-L-methionine</keyword>
<evidence type="ECO:0000313" key="7">
    <source>
        <dbReference type="EMBL" id="MBA0126719.1"/>
    </source>
</evidence>
<dbReference type="EMBL" id="JACCKD010000004">
    <property type="protein sequence ID" value="MBA0126719.1"/>
    <property type="molecule type" value="Genomic_DNA"/>
</dbReference>
<evidence type="ECO:0000256" key="1">
    <source>
        <dbReference type="ARBA" id="ARBA00004953"/>
    </source>
</evidence>
<comment type="pathway">
    <text evidence="1">Cofactor biosynthesis; adenosylcobalamin biosynthesis.</text>
</comment>
<evidence type="ECO:0000256" key="2">
    <source>
        <dbReference type="ARBA" id="ARBA00022573"/>
    </source>
</evidence>
<dbReference type="CDD" id="cd11644">
    <property type="entry name" value="Precorrin-6Y-MT"/>
    <property type="match status" value="1"/>
</dbReference>
<keyword evidence="4 7" id="KW-0808">Transferase</keyword>
<dbReference type="AlphaFoldDB" id="A0A838ABU2"/>
<evidence type="ECO:0000259" key="6">
    <source>
        <dbReference type="Pfam" id="PF00590"/>
    </source>
</evidence>
<accession>A0A838ABU2</accession>
<dbReference type="InterPro" id="IPR014776">
    <property type="entry name" value="4pyrrole_Mease_sub2"/>
</dbReference>
<keyword evidence="3 7" id="KW-0489">Methyltransferase</keyword>